<evidence type="ECO:0000313" key="8">
    <source>
        <dbReference type="EMBL" id="PRY17652.1"/>
    </source>
</evidence>
<dbReference type="OrthoDB" id="4156795at2"/>
<evidence type="ECO:0000313" key="9">
    <source>
        <dbReference type="Proteomes" id="UP000239209"/>
    </source>
</evidence>
<evidence type="ECO:0000256" key="6">
    <source>
        <dbReference type="ARBA" id="ARBA00023033"/>
    </source>
</evidence>
<dbReference type="PROSITE" id="PS00086">
    <property type="entry name" value="CYTOCHROME_P450"/>
    <property type="match status" value="1"/>
</dbReference>
<sequence>MNAENVPVTLPMFDREFNSAPGVWYRRLRQTGAICPIVLPTGTPAFLVTRYDVAREVLRHPALTHDLEFADFSSIPGFTEDQAAALKSQPSTVANTDGDEHHRLRAAISGQFSPRRIERLRPLILDECRRAISSFSESVEVDLVREYASPLTMYVICEIIGIPDADRSQFAEWTRSMLSPRQSDLANMPVAIGNLQSYLNRIVRELPQDLPEGLIRDLTEAPEDVRLSDDEIAAAAFLLLTGGHETTYGLISTILFQLVADARLREATYKSAGSVGAHLEEFLRLNSPLQIALPRYTKEEVEIAGVRIPAGATVVVGIMSADHDEAVFGDDAAERIVESGLRRQPSLAFGLGSHYCIGAALARLEAVLAVDTLLESFSSIELARPSHAMAWRPGLVFGLEELPVRLQRAT</sequence>
<keyword evidence="3 7" id="KW-0479">Metal-binding</keyword>
<dbReference type="Gene3D" id="1.10.630.10">
    <property type="entry name" value="Cytochrome P450"/>
    <property type="match status" value="1"/>
</dbReference>
<evidence type="ECO:0000256" key="2">
    <source>
        <dbReference type="ARBA" id="ARBA00022617"/>
    </source>
</evidence>
<evidence type="ECO:0000256" key="7">
    <source>
        <dbReference type="RuleBase" id="RU000461"/>
    </source>
</evidence>
<accession>A0A2T0R909</accession>
<gene>
    <name evidence="8" type="ORF">CLV70_1517</name>
</gene>
<keyword evidence="6 7" id="KW-0503">Monooxygenase</keyword>
<name>A0A2T0R909_9ACTN</name>
<evidence type="ECO:0000256" key="5">
    <source>
        <dbReference type="ARBA" id="ARBA00023004"/>
    </source>
</evidence>
<dbReference type="EMBL" id="PVZG01000051">
    <property type="protein sequence ID" value="PRY17652.1"/>
    <property type="molecule type" value="Genomic_DNA"/>
</dbReference>
<evidence type="ECO:0000256" key="4">
    <source>
        <dbReference type="ARBA" id="ARBA00023002"/>
    </source>
</evidence>
<evidence type="ECO:0008006" key="10">
    <source>
        <dbReference type="Google" id="ProtNLM"/>
    </source>
</evidence>
<dbReference type="GO" id="GO:0016705">
    <property type="term" value="F:oxidoreductase activity, acting on paired donors, with incorporation or reduction of molecular oxygen"/>
    <property type="evidence" value="ECO:0007669"/>
    <property type="project" value="InterPro"/>
</dbReference>
<proteinExistence type="inferred from homology"/>
<dbReference type="FunFam" id="1.10.630.10:FF:000018">
    <property type="entry name" value="Cytochrome P450 monooxygenase"/>
    <property type="match status" value="1"/>
</dbReference>
<evidence type="ECO:0000256" key="1">
    <source>
        <dbReference type="ARBA" id="ARBA00010617"/>
    </source>
</evidence>
<dbReference type="GO" id="GO:0020037">
    <property type="term" value="F:heme binding"/>
    <property type="evidence" value="ECO:0007669"/>
    <property type="project" value="InterPro"/>
</dbReference>
<dbReference type="InterPro" id="IPR001128">
    <property type="entry name" value="Cyt_P450"/>
</dbReference>
<dbReference type="PANTHER" id="PTHR46696:SF1">
    <property type="entry name" value="CYTOCHROME P450 YJIB-RELATED"/>
    <property type="match status" value="1"/>
</dbReference>
<dbReference type="SUPFAM" id="SSF48264">
    <property type="entry name" value="Cytochrome P450"/>
    <property type="match status" value="1"/>
</dbReference>
<keyword evidence="4 7" id="KW-0560">Oxidoreductase</keyword>
<dbReference type="InterPro" id="IPR002397">
    <property type="entry name" value="Cyt_P450_B"/>
</dbReference>
<keyword evidence="9" id="KW-1185">Reference proteome</keyword>
<dbReference type="PRINTS" id="PR00359">
    <property type="entry name" value="BP450"/>
</dbReference>
<dbReference type="PANTHER" id="PTHR46696">
    <property type="entry name" value="P450, PUTATIVE (EUROFUNG)-RELATED"/>
    <property type="match status" value="1"/>
</dbReference>
<protein>
    <recommendedName>
        <fullName evidence="10">Cytochrome P450</fullName>
    </recommendedName>
</protein>
<evidence type="ECO:0000256" key="3">
    <source>
        <dbReference type="ARBA" id="ARBA00022723"/>
    </source>
</evidence>
<dbReference type="RefSeq" id="WP_106131494.1">
    <property type="nucleotide sequence ID" value="NZ_PVZG01000051.1"/>
</dbReference>
<dbReference type="GO" id="GO:0005506">
    <property type="term" value="F:iron ion binding"/>
    <property type="evidence" value="ECO:0007669"/>
    <property type="project" value="InterPro"/>
</dbReference>
<dbReference type="GO" id="GO:0004497">
    <property type="term" value="F:monooxygenase activity"/>
    <property type="evidence" value="ECO:0007669"/>
    <property type="project" value="UniProtKB-KW"/>
</dbReference>
<dbReference type="InterPro" id="IPR036396">
    <property type="entry name" value="Cyt_P450_sf"/>
</dbReference>
<dbReference type="Pfam" id="PF00067">
    <property type="entry name" value="p450"/>
    <property type="match status" value="1"/>
</dbReference>
<dbReference type="InterPro" id="IPR017972">
    <property type="entry name" value="Cyt_P450_CS"/>
</dbReference>
<reference evidence="8 9" key="1">
    <citation type="submission" date="2018-03" db="EMBL/GenBank/DDBJ databases">
        <title>Genomic Encyclopedia of Archaeal and Bacterial Type Strains, Phase II (KMG-II): from individual species to whole genera.</title>
        <authorList>
            <person name="Goeker M."/>
        </authorList>
    </citation>
    <scope>NUCLEOTIDE SEQUENCE [LARGE SCALE GENOMIC DNA]</scope>
    <source>
        <strain evidence="8 9">DSM 45348</strain>
    </source>
</reference>
<keyword evidence="5 7" id="KW-0408">Iron</keyword>
<comment type="caution">
    <text evidence="8">The sequence shown here is derived from an EMBL/GenBank/DDBJ whole genome shotgun (WGS) entry which is preliminary data.</text>
</comment>
<comment type="similarity">
    <text evidence="1 7">Belongs to the cytochrome P450 family.</text>
</comment>
<dbReference type="AlphaFoldDB" id="A0A2T0R909"/>
<dbReference type="GO" id="GO:0017000">
    <property type="term" value="P:antibiotic biosynthetic process"/>
    <property type="evidence" value="ECO:0007669"/>
    <property type="project" value="UniProtKB-ARBA"/>
</dbReference>
<organism evidence="8 9">
    <name type="scientific">Pseudosporangium ferrugineum</name>
    <dbReference type="NCBI Taxonomy" id="439699"/>
    <lineage>
        <taxon>Bacteria</taxon>
        <taxon>Bacillati</taxon>
        <taxon>Actinomycetota</taxon>
        <taxon>Actinomycetes</taxon>
        <taxon>Micromonosporales</taxon>
        <taxon>Micromonosporaceae</taxon>
        <taxon>Pseudosporangium</taxon>
    </lineage>
</organism>
<dbReference type="PRINTS" id="PR00385">
    <property type="entry name" value="P450"/>
</dbReference>
<dbReference type="Proteomes" id="UP000239209">
    <property type="component" value="Unassembled WGS sequence"/>
</dbReference>
<keyword evidence="2 7" id="KW-0349">Heme</keyword>